<dbReference type="EMBL" id="BHEO01000002">
    <property type="protein sequence ID" value="GBU04143.1"/>
    <property type="molecule type" value="Genomic_DNA"/>
</dbReference>
<dbReference type="RefSeq" id="WP_116441173.1">
    <property type="nucleotide sequence ID" value="NZ_BHEO01000002.1"/>
</dbReference>
<evidence type="ECO:0000313" key="2">
    <source>
        <dbReference type="EMBL" id="GBU04143.1"/>
    </source>
</evidence>
<feature type="domain" description="N-acetyltransferase" evidence="1">
    <location>
        <begin position="18"/>
        <end position="148"/>
    </location>
</feature>
<protein>
    <submittedName>
        <fullName evidence="2 3">Acetyltransferase</fullName>
    </submittedName>
</protein>
<dbReference type="EMBL" id="SLZV01000001">
    <property type="protein sequence ID" value="TCS70236.1"/>
    <property type="molecule type" value="Genomic_DNA"/>
</dbReference>
<evidence type="ECO:0000313" key="3">
    <source>
        <dbReference type="EMBL" id="TCS70236.1"/>
    </source>
</evidence>
<keyword evidence="3" id="KW-0808">Transferase</keyword>
<evidence type="ECO:0000259" key="1">
    <source>
        <dbReference type="PROSITE" id="PS51186"/>
    </source>
</evidence>
<dbReference type="CDD" id="cd04301">
    <property type="entry name" value="NAT_SF"/>
    <property type="match status" value="1"/>
</dbReference>
<dbReference type="InterPro" id="IPR000182">
    <property type="entry name" value="GNAT_dom"/>
</dbReference>
<reference evidence="3 4" key="2">
    <citation type="submission" date="2019-03" db="EMBL/GenBank/DDBJ databases">
        <title>Genomic Encyclopedia of Type Strains, Phase IV (KMG-IV): sequencing the most valuable type-strain genomes for metagenomic binning, comparative biology and taxonomic classification.</title>
        <authorList>
            <person name="Goeker M."/>
        </authorList>
    </citation>
    <scope>NUCLEOTIDE SEQUENCE [LARGE SCALE GENOMIC DNA]</scope>
    <source>
        <strain evidence="3 4">DSM 103426</strain>
    </source>
</reference>
<dbReference type="InterPro" id="IPR052564">
    <property type="entry name" value="N-acetyltrans/Recomb-assoc"/>
</dbReference>
<dbReference type="AlphaFoldDB" id="A0A4R3JSR6"/>
<dbReference type="Proteomes" id="UP000702954">
    <property type="component" value="Unassembled WGS sequence"/>
</dbReference>
<proteinExistence type="predicted"/>
<evidence type="ECO:0000313" key="4">
    <source>
        <dbReference type="Proteomes" id="UP000294613"/>
    </source>
</evidence>
<evidence type="ECO:0000313" key="5">
    <source>
        <dbReference type="Proteomes" id="UP000702954"/>
    </source>
</evidence>
<dbReference type="PANTHER" id="PTHR43451:SF1">
    <property type="entry name" value="ACETYLTRANSFERASE"/>
    <property type="match status" value="1"/>
</dbReference>
<name>A0A4R3JSR6_9FIRM</name>
<organism evidence="3 4">
    <name type="scientific">Faecalimonas umbilicata</name>
    <dbReference type="NCBI Taxonomy" id="1912855"/>
    <lineage>
        <taxon>Bacteria</taxon>
        <taxon>Bacillati</taxon>
        <taxon>Bacillota</taxon>
        <taxon>Clostridia</taxon>
        <taxon>Lachnospirales</taxon>
        <taxon>Lachnospiraceae</taxon>
        <taxon>Faecalimonas</taxon>
    </lineage>
</organism>
<dbReference type="SUPFAM" id="SSF55729">
    <property type="entry name" value="Acyl-CoA N-acyltransferases (Nat)"/>
    <property type="match status" value="1"/>
</dbReference>
<dbReference type="GO" id="GO:0016747">
    <property type="term" value="F:acyltransferase activity, transferring groups other than amino-acyl groups"/>
    <property type="evidence" value="ECO:0007669"/>
    <property type="project" value="InterPro"/>
</dbReference>
<dbReference type="PANTHER" id="PTHR43451">
    <property type="entry name" value="ACETYLTRANSFERASE (GNAT) FAMILY PROTEIN"/>
    <property type="match status" value="1"/>
</dbReference>
<dbReference type="PROSITE" id="PS51186">
    <property type="entry name" value="GNAT"/>
    <property type="match status" value="1"/>
</dbReference>
<comment type="caution">
    <text evidence="3">The sequence shown here is derived from an EMBL/GenBank/DDBJ whole genome shotgun (WGS) entry which is preliminary data.</text>
</comment>
<keyword evidence="5" id="KW-1185">Reference proteome</keyword>
<dbReference type="InterPro" id="IPR016181">
    <property type="entry name" value="Acyl_CoA_acyltransferase"/>
</dbReference>
<sequence length="160" mass="17757">MSSTSNGFLFKNCYSQCSIFNNNQQGSSRQQMDVWATGSIDLAAWNKSFLAHTSFVAVDGETIAGFGDIDSSGYLDRLYVHKDYQGIGIATALCEKLEASVESATVTTHASTTARPFFEDRGYVVKREQQVERQGILLTNYVMEKQQKNTTSQRVLSNSL</sequence>
<accession>A0A4R3JSR6</accession>
<dbReference type="Pfam" id="PF13673">
    <property type="entry name" value="Acetyltransf_10"/>
    <property type="match status" value="1"/>
</dbReference>
<reference evidence="2 5" key="1">
    <citation type="journal article" date="2018" name="Int. J. Syst. Evol. Microbiol.">
        <title>Draft Genome Sequence of Faecalimonas umbilicata JCM 30896T, an Acetate-Producing Bacterium Isolated from Human Feces.</title>
        <authorList>
            <person name="Sakamoto M."/>
            <person name="Ikeyama N."/>
            <person name="Yuki M."/>
            <person name="Ohkuma M."/>
        </authorList>
    </citation>
    <scope>NUCLEOTIDE SEQUENCE [LARGE SCALE GENOMIC DNA]</scope>
    <source>
        <strain evidence="2 5">EGH7</strain>
    </source>
</reference>
<dbReference type="Gene3D" id="3.40.630.30">
    <property type="match status" value="1"/>
</dbReference>
<gene>
    <name evidence="3" type="ORF">EDD74_10184</name>
    <name evidence="2" type="ORF">FAEUMB_06840</name>
</gene>
<dbReference type="Proteomes" id="UP000294613">
    <property type="component" value="Unassembled WGS sequence"/>
</dbReference>